<sequence>KKLNRQACKTFELDLTDYVTGDMTFLTKAGQKKLFTHLRKCPACQKQFWSWKETHAVMKGREQSARPGFQKRLNALLKEIKQVPIIKRIPGEKVLDNEAEIGKAAGVVWHSLAQNGKVNIKLLSRKVKLPRAKFNRAIGWLAKENKVCLTRKKQTAYIYLVDTERQKYQAKM</sequence>
<dbReference type="Pfam" id="PF10771">
    <property type="entry name" value="DUF2582"/>
    <property type="match status" value="1"/>
</dbReference>
<organism evidence="1">
    <name type="scientific">marine sediment metagenome</name>
    <dbReference type="NCBI Taxonomy" id="412755"/>
    <lineage>
        <taxon>unclassified sequences</taxon>
        <taxon>metagenomes</taxon>
        <taxon>ecological metagenomes</taxon>
    </lineage>
</organism>
<reference evidence="1" key="1">
    <citation type="journal article" date="2014" name="Front. Microbiol.">
        <title>High frequency of phylogenetically diverse reductive dehalogenase-homologous genes in deep subseafloor sedimentary metagenomes.</title>
        <authorList>
            <person name="Kawai M."/>
            <person name="Futagami T."/>
            <person name="Toyoda A."/>
            <person name="Takaki Y."/>
            <person name="Nishi S."/>
            <person name="Hori S."/>
            <person name="Arai W."/>
            <person name="Tsubouchi T."/>
            <person name="Morono Y."/>
            <person name="Uchiyama I."/>
            <person name="Ito T."/>
            <person name="Fujiyama A."/>
            <person name="Inagaki F."/>
            <person name="Takami H."/>
        </authorList>
    </citation>
    <scope>NUCLEOTIDE SEQUENCE</scope>
    <source>
        <strain evidence="1">Expedition CK06-06</strain>
    </source>
</reference>
<proteinExistence type="predicted"/>
<dbReference type="InterPro" id="IPR036388">
    <property type="entry name" value="WH-like_DNA-bd_sf"/>
</dbReference>
<name>X1SR84_9ZZZZ</name>
<dbReference type="Gene3D" id="1.10.10.10">
    <property type="entry name" value="Winged helix-like DNA-binding domain superfamily/Winged helix DNA-binding domain"/>
    <property type="match status" value="1"/>
</dbReference>
<evidence type="ECO:0000313" key="1">
    <source>
        <dbReference type="EMBL" id="GAI81646.1"/>
    </source>
</evidence>
<protein>
    <submittedName>
        <fullName evidence="1">Uncharacterized protein</fullName>
    </submittedName>
</protein>
<comment type="caution">
    <text evidence="1">The sequence shown here is derived from an EMBL/GenBank/DDBJ whole genome shotgun (WGS) entry which is preliminary data.</text>
</comment>
<gene>
    <name evidence="1" type="ORF">S12H4_23127</name>
</gene>
<dbReference type="InterPro" id="IPR019707">
    <property type="entry name" value="DUF2582"/>
</dbReference>
<feature type="non-terminal residue" evidence="1">
    <location>
        <position position="1"/>
    </location>
</feature>
<dbReference type="AlphaFoldDB" id="X1SR84"/>
<dbReference type="EMBL" id="BARW01012208">
    <property type="protein sequence ID" value="GAI81646.1"/>
    <property type="molecule type" value="Genomic_DNA"/>
</dbReference>
<accession>X1SR84</accession>